<protein>
    <recommendedName>
        <fullName evidence="3">Abortive phage infection protein</fullName>
    </recommendedName>
</protein>
<dbReference type="AlphaFoldDB" id="A0A7X9T8L8"/>
<evidence type="ECO:0008006" key="3">
    <source>
        <dbReference type="Google" id="ProtNLM"/>
    </source>
</evidence>
<name>A0A7X9T8L8_9ACTN</name>
<organism evidence="1 2">
    <name type="scientific">Parafannyhessea umbonata</name>
    <dbReference type="NCBI Taxonomy" id="604330"/>
    <lineage>
        <taxon>Bacteria</taxon>
        <taxon>Bacillati</taxon>
        <taxon>Actinomycetota</taxon>
        <taxon>Coriobacteriia</taxon>
        <taxon>Coriobacteriales</taxon>
        <taxon>Atopobiaceae</taxon>
        <taxon>Parafannyhessea</taxon>
    </lineage>
</organism>
<dbReference type="Proteomes" id="UP000565613">
    <property type="component" value="Unassembled WGS sequence"/>
</dbReference>
<reference evidence="1 2" key="1">
    <citation type="submission" date="2020-04" db="EMBL/GenBank/DDBJ databases">
        <authorList>
            <person name="Hitch T.C.A."/>
            <person name="Wylensek D."/>
            <person name="Clavel T."/>
        </authorList>
    </citation>
    <scope>NUCLEOTIDE SEQUENCE [LARGE SCALE GENOMIC DNA]</scope>
    <source>
        <strain evidence="1 2">105184</strain>
    </source>
</reference>
<sequence length="544" mass="61081">MIFLLYREIISIATRMGAGDVESDDSRTMCAIERCVCIDWSRETGPSFLSRGSPIRFSPTAREGIIMTHESPVTIRLKQSSEQTVGVIKRVFGLMPARFIVNVIDALDLEANPRNSRLGSVTDAIEASIANDDLDQGQQLFPFKTKGILLATSQYEQLDRGRYNLIFDDRSIEGVLDGGHNMLAIGLYILNQAEITAGKTTPRKKDVNLWADFKGVWKEAHQDIDSYLQRIASVEDRAKLEQDGIGTLNFLIPTEMLIPADQNDAECLETFRSSLLEICDARNNNAQLTVGTKGNKEGLFDAFRSLFEEKEPEFAKNISWKTNDGGTIESRNLIALAWIPLSLTTWVNGEDAVMDPPKTTAIYSGKGQCLDKYLTLMRNPRISTANTNGTEKELHDQQVLSALKVAVDIPRAFDLIYQNFPKYYNKPGGSYGKISAVKSMQHKSGEYTTPFYGLDAEQPVPDGFIYPLVYGLRACMEYDPGRNEVRWRVDPYKFIQSKDFAKAAEDYCGVIRQSEYDPQKVGKGKFSYSSAETFVELAMVRYHE</sequence>
<evidence type="ECO:0000313" key="1">
    <source>
        <dbReference type="EMBL" id="NMF24886.1"/>
    </source>
</evidence>
<gene>
    <name evidence="1" type="ORF">HF885_00310</name>
</gene>
<evidence type="ECO:0000313" key="2">
    <source>
        <dbReference type="Proteomes" id="UP000565613"/>
    </source>
</evidence>
<dbReference type="EMBL" id="JABAGR010000001">
    <property type="protein sequence ID" value="NMF24886.1"/>
    <property type="molecule type" value="Genomic_DNA"/>
</dbReference>
<accession>A0A7X9T8L8</accession>
<comment type="caution">
    <text evidence="1">The sequence shown here is derived from an EMBL/GenBank/DDBJ whole genome shotgun (WGS) entry which is preliminary data.</text>
</comment>
<proteinExistence type="predicted"/>